<dbReference type="InterPro" id="IPR042178">
    <property type="entry name" value="Serpin_sf_1"/>
</dbReference>
<evidence type="ECO:0000259" key="2">
    <source>
        <dbReference type="SMART" id="SM00093"/>
    </source>
</evidence>
<dbReference type="InterPro" id="IPR036186">
    <property type="entry name" value="Serpin_sf"/>
</dbReference>
<protein>
    <submittedName>
        <fullName evidence="3">Serpin family protein</fullName>
    </submittedName>
</protein>
<dbReference type="SUPFAM" id="SSF56574">
    <property type="entry name" value="Serpins"/>
    <property type="match status" value="1"/>
</dbReference>
<dbReference type="PANTHER" id="PTHR11461:SF211">
    <property type="entry name" value="GH10112P-RELATED"/>
    <property type="match status" value="1"/>
</dbReference>
<sequence>MAERTGSERAHLDFTLALHRAVAAGGADSCFSPYSVASALGLAARATRGAASEELAGLLAGGAHGLAGQAALLRESATLTARAGREEPVLAVSNTLWAWKELRLHGGFTGELAAWPNGRVATAPFVDDPDAARRQINADVAETTRDLIPELLAEDAVGPDTVASIVNALYLKAAWNFRFGEDATVPADFHAPSGTREVPMMSQEERLGHVAARGWQAVALPAAGGLEAVLLLPDGELAEQESTLDTNVLSELLSGTRRRQVRLAMPRVSLDVSSGLTDALRSLGVHTLFTPQADFGPLTDDPRLSVSDVLHQAVLRVDEQGFEGAAATAVMVRMASISTEQPVEVTADRPFLLLVRNAGTGAVYFLARVVTP</sequence>
<accession>A0A263DAB7</accession>
<dbReference type="AlphaFoldDB" id="A0A263DAB7"/>
<dbReference type="Gene3D" id="3.30.497.10">
    <property type="entry name" value="Antithrombin, subunit I, domain 2"/>
    <property type="match status" value="1"/>
</dbReference>
<keyword evidence="4" id="KW-1185">Reference proteome</keyword>
<dbReference type="InterPro" id="IPR042185">
    <property type="entry name" value="Serpin_sf_2"/>
</dbReference>
<evidence type="ECO:0000256" key="1">
    <source>
        <dbReference type="RuleBase" id="RU000411"/>
    </source>
</evidence>
<dbReference type="Proteomes" id="UP000242444">
    <property type="component" value="Unassembled WGS sequence"/>
</dbReference>
<dbReference type="Pfam" id="PF00079">
    <property type="entry name" value="Serpin"/>
    <property type="match status" value="1"/>
</dbReference>
<dbReference type="OrthoDB" id="9764871at2"/>
<dbReference type="PROSITE" id="PS00284">
    <property type="entry name" value="SERPIN"/>
    <property type="match status" value="1"/>
</dbReference>
<dbReference type="GO" id="GO:0004867">
    <property type="term" value="F:serine-type endopeptidase inhibitor activity"/>
    <property type="evidence" value="ECO:0007669"/>
    <property type="project" value="InterPro"/>
</dbReference>
<dbReference type="PANTHER" id="PTHR11461">
    <property type="entry name" value="SERINE PROTEASE INHIBITOR, SERPIN"/>
    <property type="match status" value="1"/>
</dbReference>
<dbReference type="InParanoid" id="A0A263DAB7"/>
<dbReference type="Gene3D" id="2.30.39.10">
    <property type="entry name" value="Alpha-1-antitrypsin, domain 1"/>
    <property type="match status" value="1"/>
</dbReference>
<proteinExistence type="inferred from homology"/>
<dbReference type="GO" id="GO:0005615">
    <property type="term" value="C:extracellular space"/>
    <property type="evidence" value="ECO:0007669"/>
    <property type="project" value="InterPro"/>
</dbReference>
<organism evidence="3 4">
    <name type="scientific">Amycolatopsis antarctica</name>
    <dbReference type="NCBI Taxonomy" id="1854586"/>
    <lineage>
        <taxon>Bacteria</taxon>
        <taxon>Bacillati</taxon>
        <taxon>Actinomycetota</taxon>
        <taxon>Actinomycetes</taxon>
        <taxon>Pseudonocardiales</taxon>
        <taxon>Pseudonocardiaceae</taxon>
        <taxon>Amycolatopsis</taxon>
    </lineage>
</organism>
<dbReference type="InterPro" id="IPR023796">
    <property type="entry name" value="Serpin_dom"/>
</dbReference>
<name>A0A263DAB7_9PSEU</name>
<gene>
    <name evidence="3" type="ORF">CFN78_04080</name>
</gene>
<comment type="similarity">
    <text evidence="1">Belongs to the serpin family.</text>
</comment>
<comment type="caution">
    <text evidence="3">The sequence shown here is derived from an EMBL/GenBank/DDBJ whole genome shotgun (WGS) entry which is preliminary data.</text>
</comment>
<dbReference type="CDD" id="cd19590">
    <property type="entry name" value="serpin_thermopin-like"/>
    <property type="match status" value="1"/>
</dbReference>
<dbReference type="RefSeq" id="WP_094861222.1">
    <property type="nucleotide sequence ID" value="NZ_NKYE01000002.1"/>
</dbReference>
<dbReference type="SMART" id="SM00093">
    <property type="entry name" value="SERPIN"/>
    <property type="match status" value="1"/>
</dbReference>
<dbReference type="InterPro" id="IPR023795">
    <property type="entry name" value="Serpin_CS"/>
</dbReference>
<feature type="domain" description="Serpin" evidence="2">
    <location>
        <begin position="16"/>
        <end position="372"/>
    </location>
</feature>
<reference evidence="3 4" key="1">
    <citation type="submission" date="2017-07" db="EMBL/GenBank/DDBJ databases">
        <title>Amycolatopsis antarcticus sp. nov., isolated from the surface of an Antarcticus brown macroalga.</title>
        <authorList>
            <person name="Wang J."/>
            <person name="Leiva S."/>
            <person name="Huang J."/>
            <person name="Huang Y."/>
        </authorList>
    </citation>
    <scope>NUCLEOTIDE SEQUENCE [LARGE SCALE GENOMIC DNA]</scope>
    <source>
        <strain evidence="3 4">AU-G6</strain>
    </source>
</reference>
<dbReference type="EMBL" id="NKYE01000002">
    <property type="protein sequence ID" value="OZM74325.1"/>
    <property type="molecule type" value="Genomic_DNA"/>
</dbReference>
<dbReference type="InterPro" id="IPR000215">
    <property type="entry name" value="Serpin_fam"/>
</dbReference>
<evidence type="ECO:0000313" key="3">
    <source>
        <dbReference type="EMBL" id="OZM74325.1"/>
    </source>
</evidence>
<evidence type="ECO:0000313" key="4">
    <source>
        <dbReference type="Proteomes" id="UP000242444"/>
    </source>
</evidence>